<proteinExistence type="inferred from homology"/>
<dbReference type="STRING" id="745820.SAMN04488053_10679"/>
<gene>
    <name evidence="4" type="ORF">SAMN04488053_10679</name>
</gene>
<dbReference type="AlphaFoldDB" id="A0A1H0GEN2"/>
<dbReference type="PRINTS" id="PR01438">
    <property type="entry name" value="UNVRSLSTRESS"/>
</dbReference>
<dbReference type="InterPro" id="IPR006015">
    <property type="entry name" value="Universal_stress_UspA"/>
</dbReference>
<dbReference type="EMBL" id="FNIL01000006">
    <property type="protein sequence ID" value="SDO05324.1"/>
    <property type="molecule type" value="Genomic_DNA"/>
</dbReference>
<organism evidence="4 5">
    <name type="scientific">Alkalicoccus daliensis</name>
    <dbReference type="NCBI Taxonomy" id="745820"/>
    <lineage>
        <taxon>Bacteria</taxon>
        <taxon>Bacillati</taxon>
        <taxon>Bacillota</taxon>
        <taxon>Bacilli</taxon>
        <taxon>Bacillales</taxon>
        <taxon>Bacillaceae</taxon>
        <taxon>Alkalicoccus</taxon>
    </lineage>
</organism>
<dbReference type="Gene3D" id="3.40.50.620">
    <property type="entry name" value="HUPs"/>
    <property type="match status" value="1"/>
</dbReference>
<protein>
    <recommendedName>
        <fullName evidence="2">Universal stress protein</fullName>
    </recommendedName>
</protein>
<accession>A0A1H0GEN2</accession>
<dbReference type="CDD" id="cd00293">
    <property type="entry name" value="USP-like"/>
    <property type="match status" value="1"/>
</dbReference>
<feature type="domain" description="UspA" evidence="3">
    <location>
        <begin position="5"/>
        <end position="147"/>
    </location>
</feature>
<comment type="similarity">
    <text evidence="1 2">Belongs to the universal stress protein A family.</text>
</comment>
<dbReference type="InterPro" id="IPR014729">
    <property type="entry name" value="Rossmann-like_a/b/a_fold"/>
</dbReference>
<dbReference type="InterPro" id="IPR006016">
    <property type="entry name" value="UspA"/>
</dbReference>
<dbReference type="PIRSF" id="PIRSF006276">
    <property type="entry name" value="UspA"/>
    <property type="match status" value="1"/>
</dbReference>
<evidence type="ECO:0000256" key="2">
    <source>
        <dbReference type="PIRNR" id="PIRNR006276"/>
    </source>
</evidence>
<name>A0A1H0GEN2_9BACI</name>
<dbReference type="SUPFAM" id="SSF52402">
    <property type="entry name" value="Adenine nucleotide alpha hydrolases-like"/>
    <property type="match status" value="1"/>
</dbReference>
<evidence type="ECO:0000259" key="3">
    <source>
        <dbReference type="Pfam" id="PF00582"/>
    </source>
</evidence>
<dbReference type="PANTHER" id="PTHR46268:SF6">
    <property type="entry name" value="UNIVERSAL STRESS PROTEIN UP12"/>
    <property type="match status" value="1"/>
</dbReference>
<dbReference type="OrthoDB" id="9789668at2"/>
<evidence type="ECO:0000256" key="1">
    <source>
        <dbReference type="ARBA" id="ARBA00008791"/>
    </source>
</evidence>
<reference evidence="5" key="1">
    <citation type="submission" date="2016-10" db="EMBL/GenBank/DDBJ databases">
        <authorList>
            <person name="Varghese N."/>
            <person name="Submissions S."/>
        </authorList>
    </citation>
    <scope>NUCLEOTIDE SEQUENCE [LARGE SCALE GENOMIC DNA]</scope>
    <source>
        <strain evidence="5">CGMCC 1.10369</strain>
    </source>
</reference>
<dbReference type="PANTHER" id="PTHR46268">
    <property type="entry name" value="STRESS RESPONSE PROTEIN NHAX"/>
    <property type="match status" value="1"/>
</dbReference>
<dbReference type="GO" id="GO:0005737">
    <property type="term" value="C:cytoplasm"/>
    <property type="evidence" value="ECO:0007669"/>
    <property type="project" value="UniProtKB-SubCell"/>
</dbReference>
<sequence length="153" mass="16644">MTFRYSTILVAVDGSDEAKRAFRKAVLLSKDHGAKLILVHIFEPRSTAVVGPAGPHNQTTFPEAEQYAIGMLDEYKELAEKEGASNVTVVLDYGSPKVKIAKDVAQKHNVDLIVTGATGLNAVERFLIGSVSQHITRHASCDVLIVRSETEVK</sequence>
<dbReference type="Proteomes" id="UP000198778">
    <property type="component" value="Unassembled WGS sequence"/>
</dbReference>
<comment type="subcellular location">
    <subcellularLocation>
        <location evidence="2">Cytoplasm</location>
    </subcellularLocation>
</comment>
<keyword evidence="5" id="KW-1185">Reference proteome</keyword>
<dbReference type="Pfam" id="PF00582">
    <property type="entry name" value="Usp"/>
    <property type="match status" value="1"/>
</dbReference>
<evidence type="ECO:0000313" key="5">
    <source>
        <dbReference type="Proteomes" id="UP000198778"/>
    </source>
</evidence>
<dbReference type="RefSeq" id="WP_090842984.1">
    <property type="nucleotide sequence ID" value="NZ_FNIL01000006.1"/>
</dbReference>
<evidence type="ECO:0000313" key="4">
    <source>
        <dbReference type="EMBL" id="SDO05324.1"/>
    </source>
</evidence>
<keyword evidence="2" id="KW-0963">Cytoplasm</keyword>